<evidence type="ECO:0000313" key="2">
    <source>
        <dbReference type="RefSeq" id="XP_006814527.1"/>
    </source>
</evidence>
<dbReference type="GeneID" id="102801076"/>
<accession>A0ABM0M3D6</accession>
<reference evidence="2" key="1">
    <citation type="submission" date="2025-08" db="UniProtKB">
        <authorList>
            <consortium name="RefSeq"/>
        </authorList>
    </citation>
    <scope>IDENTIFICATION</scope>
    <source>
        <tissue evidence="2">Testes</tissue>
    </source>
</reference>
<proteinExistence type="predicted"/>
<dbReference type="Proteomes" id="UP000694865">
    <property type="component" value="Unplaced"/>
</dbReference>
<organism evidence="1 2">
    <name type="scientific">Saccoglossus kowalevskii</name>
    <name type="common">Acorn worm</name>
    <dbReference type="NCBI Taxonomy" id="10224"/>
    <lineage>
        <taxon>Eukaryota</taxon>
        <taxon>Metazoa</taxon>
        <taxon>Hemichordata</taxon>
        <taxon>Enteropneusta</taxon>
        <taxon>Harrimaniidae</taxon>
        <taxon>Saccoglossus</taxon>
    </lineage>
</organism>
<gene>
    <name evidence="2" type="primary">LOC102801076</name>
</gene>
<name>A0ABM0M3D6_SACKO</name>
<dbReference type="PANTHER" id="PTHR31912:SF34">
    <property type="entry name" value="NOTOCHORD-RELATED PROTEIN"/>
    <property type="match status" value="1"/>
</dbReference>
<protein>
    <submittedName>
        <fullName evidence="2">Uncharacterized protein LOC102801076</fullName>
    </submittedName>
</protein>
<feature type="non-terminal residue" evidence="2">
    <location>
        <position position="315"/>
    </location>
</feature>
<evidence type="ECO:0000313" key="1">
    <source>
        <dbReference type="Proteomes" id="UP000694865"/>
    </source>
</evidence>
<keyword evidence="1" id="KW-1185">Reference proteome</keyword>
<dbReference type="RefSeq" id="XP_006814527.1">
    <property type="nucleotide sequence ID" value="XM_006814464.1"/>
</dbReference>
<sequence>MHVLLEGVVPHELSHVLFRFIFVQSLFTLKWFNSAIRGFPYSYLHSSSKPEPIEKKHIDGCGTIKQSASAMLTLVHILPVIIGHRIPLDDVYWKNTLRLVQIVLFCTSSYCTRDTAMYLKNLIAEYLYNFKSLYPKASFIPKMHYMVHLPTQMLMYGPLRHHWCMRFEGKNGYFTNKRYKNFRNIPLTLASRHQMYMAYMQAGHEGGRSSSFLYAGDKVGSGVEITFGEVYPELLQAFCQLTMVCVEKVYQTSFVAIHGNEYRRGCALVINYDEDIPVFGILFDIIVLDHVKYFILEEVEAEFNGHILVYAIKPL</sequence>
<dbReference type="PANTHER" id="PTHR31912">
    <property type="entry name" value="IP13529P"/>
    <property type="match status" value="1"/>
</dbReference>